<dbReference type="OrthoDB" id="3357846at2759"/>
<feature type="transmembrane region" description="Helical" evidence="6">
    <location>
        <begin position="246"/>
        <end position="264"/>
    </location>
</feature>
<keyword evidence="3 6" id="KW-1133">Transmembrane helix</keyword>
<feature type="transmembrane region" description="Helical" evidence="6">
    <location>
        <begin position="411"/>
        <end position="430"/>
    </location>
</feature>
<reference evidence="8" key="1">
    <citation type="submission" date="2021-12" db="EMBL/GenBank/DDBJ databases">
        <title>Curvularia clavata genome.</title>
        <authorList>
            <person name="Cao Y."/>
        </authorList>
    </citation>
    <scope>NUCLEOTIDE SEQUENCE</scope>
    <source>
        <strain evidence="8">Yc1106</strain>
    </source>
</reference>
<feature type="transmembrane region" description="Helical" evidence="6">
    <location>
        <begin position="303"/>
        <end position="327"/>
    </location>
</feature>
<sequence>MDFFRDTQLGQIARWLTSNQILLYPEERDGFQVPAGYLDPTTKISTNQEPVYDLIEKQEQERSTEPIAKCTTEKEDEHEGADIECASSTTSGARKPSIYSMSELANVTTRPDMQKIKTQEDLEAAFQQDSIQKSLKCQKSRPIQPTKTSDGIVLVTWYSTDDPENPQNWSFWQKFNVVFHMYHYVVVVYMGSAIYSPSGPQFMEIFGVSQSVSSLGLGLYVLGYGLGPLFLSPISEIPAIGRNPPYMISYLLFIIISIPTALVNNVAGFMVLRFLQGIFGSPCIATTGASLGDITNLFHLPYLMMGWAIAGFVGPSVGPIVAGFAVVAEDWHWSMWELLWASAPSFLIFLLLLPETSTPTILYRRAHRLRKLTGNMSLKSESEIAQASLSPRQITHDALVIPWKINALDPAILFTSIYTGLVYAVFYSFFEVFPLVYIDIYGMNLGQMGLAFLSVTIGVTVAGIFLFCFLYFYVNPRMRVKGYEGPEQRLLPAMLASVVIPIGLFLFGWTSRKSIHWIVPSIGAALISGGMITIINNILLYIALAYPKYSASLFAGNDVVRSTIAFAGIMWSGPLFKNLGVDKGCTLLAGLTIACIFGIWVLYHYGEKLRARSKFAISSS</sequence>
<evidence type="ECO:0000313" key="8">
    <source>
        <dbReference type="EMBL" id="USP74842.1"/>
    </source>
</evidence>
<dbReference type="InterPro" id="IPR036259">
    <property type="entry name" value="MFS_trans_sf"/>
</dbReference>
<dbReference type="GO" id="GO:0015244">
    <property type="term" value="F:fluconazole transmembrane transporter activity"/>
    <property type="evidence" value="ECO:0007669"/>
    <property type="project" value="TreeGrafter"/>
</dbReference>
<name>A0A9Q9DPR8_CURCL</name>
<evidence type="ECO:0000256" key="5">
    <source>
        <dbReference type="SAM" id="MobiDB-lite"/>
    </source>
</evidence>
<dbReference type="EMBL" id="CP089275">
    <property type="protein sequence ID" value="USP74842.1"/>
    <property type="molecule type" value="Genomic_DNA"/>
</dbReference>
<evidence type="ECO:0000313" key="9">
    <source>
        <dbReference type="Proteomes" id="UP001056012"/>
    </source>
</evidence>
<comment type="subcellular location">
    <subcellularLocation>
        <location evidence="1">Membrane</location>
        <topology evidence="1">Multi-pass membrane protein</topology>
    </subcellularLocation>
</comment>
<feature type="transmembrane region" description="Helical" evidence="6">
    <location>
        <begin position="339"/>
        <end position="363"/>
    </location>
</feature>
<dbReference type="AlphaFoldDB" id="A0A9Q9DPR8"/>
<dbReference type="VEuPathDB" id="FungiDB:yc1106_02116"/>
<feature type="transmembrane region" description="Helical" evidence="6">
    <location>
        <begin position="522"/>
        <end position="546"/>
    </location>
</feature>
<dbReference type="GO" id="GO:1990961">
    <property type="term" value="P:xenobiotic detoxification by transmembrane export across the plasma membrane"/>
    <property type="evidence" value="ECO:0007669"/>
    <property type="project" value="TreeGrafter"/>
</dbReference>
<organism evidence="8 9">
    <name type="scientific">Curvularia clavata</name>
    <dbReference type="NCBI Taxonomy" id="95742"/>
    <lineage>
        <taxon>Eukaryota</taxon>
        <taxon>Fungi</taxon>
        <taxon>Dikarya</taxon>
        <taxon>Ascomycota</taxon>
        <taxon>Pezizomycotina</taxon>
        <taxon>Dothideomycetes</taxon>
        <taxon>Pleosporomycetidae</taxon>
        <taxon>Pleosporales</taxon>
        <taxon>Pleosporineae</taxon>
        <taxon>Pleosporaceae</taxon>
        <taxon>Curvularia</taxon>
    </lineage>
</organism>
<feature type="transmembrane region" description="Helical" evidence="6">
    <location>
        <begin position="490"/>
        <end position="510"/>
    </location>
</feature>
<feature type="transmembrane region" description="Helical" evidence="6">
    <location>
        <begin position="215"/>
        <end position="234"/>
    </location>
</feature>
<feature type="transmembrane region" description="Helical" evidence="6">
    <location>
        <begin position="177"/>
        <end position="195"/>
    </location>
</feature>
<evidence type="ECO:0000256" key="2">
    <source>
        <dbReference type="ARBA" id="ARBA00022692"/>
    </source>
</evidence>
<accession>A0A9Q9DPR8</accession>
<feature type="transmembrane region" description="Helical" evidence="6">
    <location>
        <begin position="588"/>
        <end position="605"/>
    </location>
</feature>
<dbReference type="InterPro" id="IPR011701">
    <property type="entry name" value="MFS"/>
</dbReference>
<feature type="domain" description="Major facilitator superfamily (MFS) profile" evidence="7">
    <location>
        <begin position="177"/>
        <end position="620"/>
    </location>
</feature>
<dbReference type="GO" id="GO:0005886">
    <property type="term" value="C:plasma membrane"/>
    <property type="evidence" value="ECO:0007669"/>
    <property type="project" value="TreeGrafter"/>
</dbReference>
<dbReference type="FunFam" id="1.20.1250.20:FF:000011">
    <property type="entry name" value="MFS multidrug transporter, putative"/>
    <property type="match status" value="1"/>
</dbReference>
<evidence type="ECO:0000256" key="4">
    <source>
        <dbReference type="ARBA" id="ARBA00023136"/>
    </source>
</evidence>
<evidence type="ECO:0000256" key="3">
    <source>
        <dbReference type="ARBA" id="ARBA00022989"/>
    </source>
</evidence>
<dbReference type="Gene3D" id="1.20.1250.20">
    <property type="entry name" value="MFS general substrate transporter like domains"/>
    <property type="match status" value="1"/>
</dbReference>
<protein>
    <submittedName>
        <fullName evidence="8">Benomyl/methotrexate resistance protein</fullName>
    </submittedName>
</protein>
<evidence type="ECO:0000256" key="6">
    <source>
        <dbReference type="SAM" id="Phobius"/>
    </source>
</evidence>
<feature type="region of interest" description="Disordered" evidence="5">
    <location>
        <begin position="71"/>
        <end position="90"/>
    </location>
</feature>
<feature type="transmembrane region" description="Helical" evidence="6">
    <location>
        <begin position="558"/>
        <end position="576"/>
    </location>
</feature>
<feature type="transmembrane region" description="Helical" evidence="6">
    <location>
        <begin position="450"/>
        <end position="474"/>
    </location>
</feature>
<feature type="compositionally biased region" description="Basic and acidic residues" evidence="5">
    <location>
        <begin position="71"/>
        <end position="81"/>
    </location>
</feature>
<dbReference type="PANTHER" id="PTHR23502:SF23">
    <property type="entry name" value="FLUCONAZOLE RESISTANCE PROTEIN 1"/>
    <property type="match status" value="1"/>
</dbReference>
<evidence type="ECO:0000256" key="1">
    <source>
        <dbReference type="ARBA" id="ARBA00004141"/>
    </source>
</evidence>
<dbReference type="CDD" id="cd17323">
    <property type="entry name" value="MFS_Tpo1_MDR_like"/>
    <property type="match status" value="1"/>
</dbReference>
<dbReference type="PANTHER" id="PTHR23502">
    <property type="entry name" value="MAJOR FACILITATOR SUPERFAMILY"/>
    <property type="match status" value="1"/>
</dbReference>
<evidence type="ECO:0000259" key="7">
    <source>
        <dbReference type="PROSITE" id="PS50850"/>
    </source>
</evidence>
<keyword evidence="9" id="KW-1185">Reference proteome</keyword>
<dbReference type="InterPro" id="IPR020846">
    <property type="entry name" value="MFS_dom"/>
</dbReference>
<feature type="transmembrane region" description="Helical" evidence="6">
    <location>
        <begin position="270"/>
        <end position="291"/>
    </location>
</feature>
<dbReference type="Pfam" id="PF07690">
    <property type="entry name" value="MFS_1"/>
    <property type="match status" value="1"/>
</dbReference>
<gene>
    <name evidence="8" type="ORF">yc1106_02116</name>
</gene>
<dbReference type="PROSITE" id="PS50850">
    <property type="entry name" value="MFS"/>
    <property type="match status" value="1"/>
</dbReference>
<keyword evidence="4 6" id="KW-0472">Membrane</keyword>
<keyword evidence="2 6" id="KW-0812">Transmembrane</keyword>
<dbReference type="SUPFAM" id="SSF103473">
    <property type="entry name" value="MFS general substrate transporter"/>
    <property type="match status" value="1"/>
</dbReference>
<dbReference type="Proteomes" id="UP001056012">
    <property type="component" value="Chromosome 2"/>
</dbReference>
<proteinExistence type="predicted"/>